<keyword evidence="8" id="KW-0408">Iron</keyword>
<dbReference type="OrthoDB" id="2859658at2759"/>
<evidence type="ECO:0000256" key="6">
    <source>
        <dbReference type="ARBA" id="ARBA00022723"/>
    </source>
</evidence>
<dbReference type="PRINTS" id="PR00459">
    <property type="entry name" value="ASPEROXIDASE"/>
</dbReference>
<dbReference type="GO" id="GO:0016688">
    <property type="term" value="F:L-ascorbate peroxidase activity"/>
    <property type="evidence" value="ECO:0007669"/>
    <property type="project" value="UniProtKB-EC"/>
</dbReference>
<dbReference type="FunFam" id="1.10.520.10:FF:000011">
    <property type="entry name" value="L-ascorbate peroxidase"/>
    <property type="match status" value="1"/>
</dbReference>
<dbReference type="InterPro" id="IPR044831">
    <property type="entry name" value="Ccp1-like"/>
</dbReference>
<evidence type="ECO:0000313" key="11">
    <source>
        <dbReference type="Proteomes" id="UP000195402"/>
    </source>
</evidence>
<dbReference type="GO" id="GO:0046872">
    <property type="term" value="F:metal ion binding"/>
    <property type="evidence" value="ECO:0007669"/>
    <property type="project" value="UniProtKB-KW"/>
</dbReference>
<dbReference type="GO" id="GO:0034599">
    <property type="term" value="P:cellular response to oxidative stress"/>
    <property type="evidence" value="ECO:0007669"/>
    <property type="project" value="InterPro"/>
</dbReference>
<dbReference type="FunFam" id="1.10.420.10:FF:000011">
    <property type="entry name" value="Adenylate/guanylate cyclase"/>
    <property type="match status" value="1"/>
</dbReference>
<dbReference type="PROSITE" id="PS00436">
    <property type="entry name" value="PEROXIDASE_2"/>
    <property type="match status" value="1"/>
</dbReference>
<accession>A0A200Q7Q8</accession>
<name>A0A200Q7Q8_MACCD</name>
<dbReference type="SUPFAM" id="SSF48113">
    <property type="entry name" value="Heme-dependent peroxidases"/>
    <property type="match status" value="1"/>
</dbReference>
<dbReference type="GO" id="GO:0020037">
    <property type="term" value="F:heme binding"/>
    <property type="evidence" value="ECO:0007669"/>
    <property type="project" value="InterPro"/>
</dbReference>
<keyword evidence="6" id="KW-0479">Metal-binding</keyword>
<gene>
    <name evidence="10" type="ORF">BVC80_671g12</name>
</gene>
<dbReference type="InterPro" id="IPR019794">
    <property type="entry name" value="Peroxidases_AS"/>
</dbReference>
<dbReference type="Pfam" id="PF00141">
    <property type="entry name" value="peroxidase"/>
    <property type="match status" value="1"/>
</dbReference>
<dbReference type="InterPro" id="IPR010255">
    <property type="entry name" value="Haem_peroxidase_sf"/>
</dbReference>
<evidence type="ECO:0000256" key="7">
    <source>
        <dbReference type="ARBA" id="ARBA00023002"/>
    </source>
</evidence>
<dbReference type="EC" id="1.11.1.11" evidence="3"/>
<dbReference type="AlphaFoldDB" id="A0A200Q7Q8"/>
<protein>
    <recommendedName>
        <fullName evidence="3">L-ascorbate peroxidase</fullName>
        <ecNumber evidence="3">1.11.1.11</ecNumber>
    </recommendedName>
</protein>
<evidence type="ECO:0000256" key="4">
    <source>
        <dbReference type="ARBA" id="ARBA00022559"/>
    </source>
</evidence>
<dbReference type="Proteomes" id="UP000195402">
    <property type="component" value="Unassembled WGS sequence"/>
</dbReference>
<dbReference type="FunCoup" id="A0A200Q7Q8">
    <property type="interactions" value="503"/>
</dbReference>
<evidence type="ECO:0000256" key="2">
    <source>
        <dbReference type="ARBA" id="ARBA00006873"/>
    </source>
</evidence>
<keyword evidence="11" id="KW-1185">Reference proteome</keyword>
<dbReference type="CDD" id="cd00314">
    <property type="entry name" value="plant_peroxidase_like"/>
    <property type="match status" value="1"/>
</dbReference>
<dbReference type="InterPro" id="IPR002207">
    <property type="entry name" value="Peroxidase_I"/>
</dbReference>
<dbReference type="Gene3D" id="1.10.420.10">
    <property type="entry name" value="Peroxidase, domain 2"/>
    <property type="match status" value="1"/>
</dbReference>
<reference evidence="10 11" key="1">
    <citation type="journal article" date="2017" name="Mol. Plant">
        <title>The Genome of Medicinal Plant Macleaya cordata Provides New Insights into Benzylisoquinoline Alkaloids Metabolism.</title>
        <authorList>
            <person name="Liu X."/>
            <person name="Liu Y."/>
            <person name="Huang P."/>
            <person name="Ma Y."/>
            <person name="Qing Z."/>
            <person name="Tang Q."/>
            <person name="Cao H."/>
            <person name="Cheng P."/>
            <person name="Zheng Y."/>
            <person name="Yuan Z."/>
            <person name="Zhou Y."/>
            <person name="Liu J."/>
            <person name="Tang Z."/>
            <person name="Zhuo Y."/>
            <person name="Zhang Y."/>
            <person name="Yu L."/>
            <person name="Huang J."/>
            <person name="Yang P."/>
            <person name="Peng Q."/>
            <person name="Zhang J."/>
            <person name="Jiang W."/>
            <person name="Zhang Z."/>
            <person name="Lin K."/>
            <person name="Ro D.K."/>
            <person name="Chen X."/>
            <person name="Xiong X."/>
            <person name="Shang Y."/>
            <person name="Huang S."/>
            <person name="Zeng J."/>
        </authorList>
    </citation>
    <scope>NUCLEOTIDE SEQUENCE [LARGE SCALE GENOMIC DNA]</scope>
    <source>
        <strain evidence="11">cv. BLH2017</strain>
        <tissue evidence="10">Root</tissue>
    </source>
</reference>
<dbReference type="InterPro" id="IPR002016">
    <property type="entry name" value="Haem_peroxidase"/>
</dbReference>
<dbReference type="InterPro" id="IPR019793">
    <property type="entry name" value="Peroxidases_heam-ligand_BS"/>
</dbReference>
<comment type="cofactor">
    <cofactor evidence="1">
        <name>heme b</name>
        <dbReference type="ChEBI" id="CHEBI:60344"/>
    </cofactor>
</comment>
<evidence type="ECO:0000256" key="8">
    <source>
        <dbReference type="ARBA" id="ARBA00023004"/>
    </source>
</evidence>
<dbReference type="GO" id="GO:0000302">
    <property type="term" value="P:response to reactive oxygen species"/>
    <property type="evidence" value="ECO:0007669"/>
    <property type="project" value="TreeGrafter"/>
</dbReference>
<evidence type="ECO:0000313" key="10">
    <source>
        <dbReference type="EMBL" id="OVA06513.1"/>
    </source>
</evidence>
<organism evidence="10 11">
    <name type="scientific">Macleaya cordata</name>
    <name type="common">Five-seeded plume-poppy</name>
    <name type="synonym">Bocconia cordata</name>
    <dbReference type="NCBI Taxonomy" id="56857"/>
    <lineage>
        <taxon>Eukaryota</taxon>
        <taxon>Viridiplantae</taxon>
        <taxon>Streptophyta</taxon>
        <taxon>Embryophyta</taxon>
        <taxon>Tracheophyta</taxon>
        <taxon>Spermatophyta</taxon>
        <taxon>Magnoliopsida</taxon>
        <taxon>Ranunculales</taxon>
        <taxon>Papaveraceae</taxon>
        <taxon>Papaveroideae</taxon>
        <taxon>Macleaya</taxon>
    </lineage>
</organism>
<evidence type="ECO:0000256" key="3">
    <source>
        <dbReference type="ARBA" id="ARBA00012940"/>
    </source>
</evidence>
<dbReference type="PRINTS" id="PR00458">
    <property type="entry name" value="PEROXIDASE"/>
</dbReference>
<evidence type="ECO:0000256" key="5">
    <source>
        <dbReference type="ARBA" id="ARBA00022617"/>
    </source>
</evidence>
<keyword evidence="5" id="KW-0349">Heme</keyword>
<dbReference type="InParanoid" id="A0A200Q7Q8"/>
<dbReference type="EMBL" id="MVGT01002800">
    <property type="protein sequence ID" value="OVA06513.1"/>
    <property type="molecule type" value="Genomic_DNA"/>
</dbReference>
<comment type="similarity">
    <text evidence="2">Belongs to the peroxidase family. Ascorbate peroxidase subfamily.</text>
</comment>
<dbReference type="PROSITE" id="PS50873">
    <property type="entry name" value="PEROXIDASE_4"/>
    <property type="match status" value="1"/>
</dbReference>
<dbReference type="STRING" id="56857.A0A200Q7Q8"/>
<evidence type="ECO:0000256" key="1">
    <source>
        <dbReference type="ARBA" id="ARBA00001970"/>
    </source>
</evidence>
<dbReference type="PANTHER" id="PTHR31356:SF8">
    <property type="entry name" value="L-ASCORBATE PEROXIDASE 6-RELATED"/>
    <property type="match status" value="1"/>
</dbReference>
<dbReference type="PANTHER" id="PTHR31356">
    <property type="entry name" value="THYLAKOID LUMENAL 29 KDA PROTEIN, CHLOROPLASTIC-RELATED"/>
    <property type="match status" value="1"/>
</dbReference>
<keyword evidence="7" id="KW-0560">Oxidoreductase</keyword>
<dbReference type="PROSITE" id="PS00435">
    <property type="entry name" value="PEROXIDASE_1"/>
    <property type="match status" value="1"/>
</dbReference>
<dbReference type="OMA" id="ECFKRKG"/>
<proteinExistence type="inferred from homology"/>
<dbReference type="GO" id="GO:0042744">
    <property type="term" value="P:hydrogen peroxide catabolic process"/>
    <property type="evidence" value="ECO:0007669"/>
    <property type="project" value="TreeGrafter"/>
</dbReference>
<evidence type="ECO:0000259" key="9">
    <source>
        <dbReference type="PROSITE" id="PS50873"/>
    </source>
</evidence>
<comment type="caution">
    <text evidence="10">The sequence shown here is derived from an EMBL/GenBank/DDBJ whole genome shotgun (WGS) entry which is preliminary data.</text>
</comment>
<feature type="domain" description="Plant heme peroxidase family profile" evidence="9">
    <location>
        <begin position="120"/>
        <end position="335"/>
    </location>
</feature>
<dbReference type="Gene3D" id="1.10.520.10">
    <property type="match status" value="1"/>
</dbReference>
<sequence length="335" mass="36447">MMTTTTGFDSSLLSSSSSLEFKFPADRLRRKIYPFKSGGKVIIASSSPSSPTTNMVEISNRNGFMDMYRRRALILGATLPCVLPLLDSTERFGVNAAEVVMDKSLIIREAARKVLSKGKAPGVLRLVFHDAGTFDLNEKSGGMNGSIVYELDRPENAGLKKSLKILEKVKSELDGTEPVSWADMIAVVGAEAVSICGGPLIPVQLGRLDSMVPDPEGKLPQESLDASGLKQCFLRKGFSTQELVALSGAHTLGGKGFGNPTAFDNSYYKILLEKPWISSASMPTMIGLPSDHALAEDEECLRWITKYADDQTKFFEDFKNAYIKLVNSGASWKDA</sequence>
<keyword evidence="4 10" id="KW-0575">Peroxidase</keyword>